<reference evidence="4 5" key="1">
    <citation type="submission" date="2019-04" db="EMBL/GenBank/DDBJ databases">
        <title>Crenobacter sp. nov.</title>
        <authorList>
            <person name="Shi S."/>
        </authorList>
    </citation>
    <scope>NUCLEOTIDE SEQUENCE [LARGE SCALE GENOMIC DNA]</scope>
    <source>
        <strain evidence="4 5">GY 70310</strain>
    </source>
</reference>
<evidence type="ECO:0000256" key="1">
    <source>
        <dbReference type="ARBA" id="ARBA00022679"/>
    </source>
</evidence>
<dbReference type="PANTHER" id="PTHR43877">
    <property type="entry name" value="AMINOALKYLPHOSPHONATE N-ACETYLTRANSFERASE-RELATED-RELATED"/>
    <property type="match status" value="1"/>
</dbReference>
<organism evidence="4 5">
    <name type="scientific">Crenobacter intestini</name>
    <dbReference type="NCBI Taxonomy" id="2563443"/>
    <lineage>
        <taxon>Bacteria</taxon>
        <taxon>Pseudomonadati</taxon>
        <taxon>Pseudomonadota</taxon>
        <taxon>Betaproteobacteria</taxon>
        <taxon>Neisseriales</taxon>
        <taxon>Neisseriaceae</taxon>
        <taxon>Crenobacter</taxon>
    </lineage>
</organism>
<evidence type="ECO:0000256" key="2">
    <source>
        <dbReference type="ARBA" id="ARBA00023315"/>
    </source>
</evidence>
<protein>
    <submittedName>
        <fullName evidence="4">GNAT family N-acetyltransferase</fullName>
    </submittedName>
</protein>
<keyword evidence="5" id="KW-1185">Reference proteome</keyword>
<feature type="domain" description="N-acetyltransferase" evidence="3">
    <location>
        <begin position="7"/>
        <end position="169"/>
    </location>
</feature>
<name>A0A4T0UWZ5_9NEIS</name>
<keyword evidence="1 4" id="KW-0808">Transferase</keyword>
<dbReference type="EMBL" id="STGJ01000007">
    <property type="protein sequence ID" value="TIC83397.1"/>
    <property type="molecule type" value="Genomic_DNA"/>
</dbReference>
<gene>
    <name evidence="4" type="ORF">E5K04_07510</name>
</gene>
<dbReference type="PROSITE" id="PS51186">
    <property type="entry name" value="GNAT"/>
    <property type="match status" value="1"/>
</dbReference>
<proteinExistence type="predicted"/>
<dbReference type="OrthoDB" id="9796919at2"/>
<dbReference type="InterPro" id="IPR000182">
    <property type="entry name" value="GNAT_dom"/>
</dbReference>
<dbReference type="Proteomes" id="UP000308891">
    <property type="component" value="Unassembled WGS sequence"/>
</dbReference>
<dbReference type="Gene3D" id="3.40.630.30">
    <property type="match status" value="1"/>
</dbReference>
<dbReference type="InterPro" id="IPR016181">
    <property type="entry name" value="Acyl_CoA_acyltransferase"/>
</dbReference>
<dbReference type="PANTHER" id="PTHR43877:SF1">
    <property type="entry name" value="ACETYLTRANSFERASE"/>
    <property type="match status" value="1"/>
</dbReference>
<dbReference type="Pfam" id="PF00583">
    <property type="entry name" value="Acetyltransf_1"/>
    <property type="match status" value="1"/>
</dbReference>
<accession>A0A4T0UWZ5</accession>
<dbReference type="CDD" id="cd04301">
    <property type="entry name" value="NAT_SF"/>
    <property type="match status" value="1"/>
</dbReference>
<keyword evidence="2" id="KW-0012">Acyltransferase</keyword>
<dbReference type="AlphaFoldDB" id="A0A4T0UWZ5"/>
<comment type="caution">
    <text evidence="4">The sequence shown here is derived from an EMBL/GenBank/DDBJ whole genome shotgun (WGS) entry which is preliminary data.</text>
</comment>
<dbReference type="InterPro" id="IPR050832">
    <property type="entry name" value="Bact_Acetyltransf"/>
</dbReference>
<evidence type="ECO:0000313" key="4">
    <source>
        <dbReference type="EMBL" id="TIC83397.1"/>
    </source>
</evidence>
<dbReference type="SUPFAM" id="SSF55729">
    <property type="entry name" value="Acyl-CoA N-acyltransferases (Nat)"/>
    <property type="match status" value="1"/>
</dbReference>
<evidence type="ECO:0000259" key="3">
    <source>
        <dbReference type="PROSITE" id="PS51186"/>
    </source>
</evidence>
<sequence length="185" mass="20149">MHKMAKIDFRLATAADAHVLAELHLASWRVCYGHLLNARYLESRAALDERLAFWRQQLADVGKRIEVGVCAGQVVAMCHADAQADATGEVFIDNLHVLPAFQGQGLGQRLMARQLDAVEQQGGCSRVALTVVEGNLPARGFYRAKGGVEEPHGEHRYGDGSVLPLLRVVWDDPAAMRAKVARAAA</sequence>
<dbReference type="GO" id="GO:0016747">
    <property type="term" value="F:acyltransferase activity, transferring groups other than amino-acyl groups"/>
    <property type="evidence" value="ECO:0007669"/>
    <property type="project" value="InterPro"/>
</dbReference>
<evidence type="ECO:0000313" key="5">
    <source>
        <dbReference type="Proteomes" id="UP000308891"/>
    </source>
</evidence>